<accession>A0A4Y7IRJ1</accession>
<gene>
    <name evidence="1" type="ORF">C5167_018762</name>
</gene>
<organism evidence="1 2">
    <name type="scientific">Papaver somniferum</name>
    <name type="common">Opium poppy</name>
    <dbReference type="NCBI Taxonomy" id="3469"/>
    <lineage>
        <taxon>Eukaryota</taxon>
        <taxon>Viridiplantae</taxon>
        <taxon>Streptophyta</taxon>
        <taxon>Embryophyta</taxon>
        <taxon>Tracheophyta</taxon>
        <taxon>Spermatophyta</taxon>
        <taxon>Magnoliopsida</taxon>
        <taxon>Ranunculales</taxon>
        <taxon>Papaveraceae</taxon>
        <taxon>Papaveroideae</taxon>
        <taxon>Papaver</taxon>
    </lineage>
</organism>
<sequence>MGGSKDHGALQNITPSLDILNNLACSATNASQDDLEPSTAVFLRCLIVNHKLNTLRIAALFFTSYIWYKLLPNGAWAGQSLSHFYNLLFPRLLLASLSRRSEQLEVRTQANQVKPMPSEEMKTEEGLKEVEDKHAGSLCVICCQNFASDEDGKRRKIGKPVIYDPAAKENHQLKRSRARAHSISAQVPSECVTY</sequence>
<proteinExistence type="predicted"/>
<evidence type="ECO:0000313" key="1">
    <source>
        <dbReference type="EMBL" id="RZC50332.1"/>
    </source>
</evidence>
<dbReference type="Proteomes" id="UP000316621">
    <property type="component" value="Chromosome 2"/>
</dbReference>
<reference evidence="1 2" key="1">
    <citation type="journal article" date="2018" name="Science">
        <title>The opium poppy genome and morphinan production.</title>
        <authorList>
            <person name="Guo L."/>
            <person name="Winzer T."/>
            <person name="Yang X."/>
            <person name="Li Y."/>
            <person name="Ning Z."/>
            <person name="He Z."/>
            <person name="Teodor R."/>
            <person name="Lu Y."/>
            <person name="Bowser T.A."/>
            <person name="Graham I.A."/>
            <person name="Ye K."/>
        </authorList>
    </citation>
    <scope>NUCLEOTIDE SEQUENCE [LARGE SCALE GENOMIC DNA]</scope>
    <source>
        <strain evidence="2">cv. HN1</strain>
        <tissue evidence="1">Leaves</tissue>
    </source>
</reference>
<evidence type="ECO:0000313" key="2">
    <source>
        <dbReference type="Proteomes" id="UP000316621"/>
    </source>
</evidence>
<dbReference type="Gramene" id="RZC50332">
    <property type="protein sequence ID" value="RZC50332"/>
    <property type="gene ID" value="C5167_018762"/>
</dbReference>
<dbReference type="EMBL" id="CM010716">
    <property type="protein sequence ID" value="RZC50332.1"/>
    <property type="molecule type" value="Genomic_DNA"/>
</dbReference>
<dbReference type="AlphaFoldDB" id="A0A4Y7IRJ1"/>
<name>A0A4Y7IRJ1_PAPSO</name>
<protein>
    <submittedName>
        <fullName evidence="1">Uncharacterized protein</fullName>
    </submittedName>
</protein>
<keyword evidence="2" id="KW-1185">Reference proteome</keyword>